<evidence type="ECO:0000313" key="1">
    <source>
        <dbReference type="EMBL" id="EFP91264.1"/>
    </source>
</evidence>
<dbReference type="OrthoDB" id="2506760at2759"/>
<dbReference type="GeneID" id="10529010"/>
<dbReference type="HOGENOM" id="CLU_2278837_0_0_1"/>
<protein>
    <submittedName>
        <fullName evidence="1">Uncharacterized protein</fullName>
    </submittedName>
</protein>
<organism evidence="1 2">
    <name type="scientific">Puccinia graminis f. sp. tritici (strain CRL 75-36-700-3 / race SCCL)</name>
    <name type="common">Black stem rust fungus</name>
    <dbReference type="NCBI Taxonomy" id="418459"/>
    <lineage>
        <taxon>Eukaryota</taxon>
        <taxon>Fungi</taxon>
        <taxon>Dikarya</taxon>
        <taxon>Basidiomycota</taxon>
        <taxon>Pucciniomycotina</taxon>
        <taxon>Pucciniomycetes</taxon>
        <taxon>Pucciniales</taxon>
        <taxon>Pucciniaceae</taxon>
        <taxon>Puccinia</taxon>
    </lineage>
</organism>
<dbReference type="RefSeq" id="XP_003335683.1">
    <property type="nucleotide sequence ID" value="XM_003335635.1"/>
</dbReference>
<dbReference type="KEGG" id="pgr:PGTG_17121"/>
<proteinExistence type="predicted"/>
<keyword evidence="2" id="KW-1185">Reference proteome</keyword>
<reference key="1">
    <citation type="submission" date="2007-01" db="EMBL/GenBank/DDBJ databases">
        <title>The Genome Sequence of Puccinia graminis f. sp. tritici Strain CRL 75-36-700-3.</title>
        <authorList>
            <consortium name="The Broad Institute Genome Sequencing Platform"/>
            <person name="Birren B."/>
            <person name="Lander E."/>
            <person name="Galagan J."/>
            <person name="Nusbaum C."/>
            <person name="Devon K."/>
            <person name="Cuomo C."/>
            <person name="Jaffe D."/>
            <person name="Butler J."/>
            <person name="Alvarez P."/>
            <person name="Gnerre S."/>
            <person name="Grabherr M."/>
            <person name="Mauceli E."/>
            <person name="Brockman W."/>
            <person name="Young S."/>
            <person name="LaButti K."/>
            <person name="Sykes S."/>
            <person name="DeCaprio D."/>
            <person name="Crawford M."/>
            <person name="Koehrsen M."/>
            <person name="Engels R."/>
            <person name="Montgomery P."/>
            <person name="Pearson M."/>
            <person name="Howarth C."/>
            <person name="Larson L."/>
            <person name="White J."/>
            <person name="Zeng Q."/>
            <person name="Kodira C."/>
            <person name="Yandava C."/>
            <person name="Alvarado L."/>
            <person name="O'Leary S."/>
            <person name="Szabo L."/>
            <person name="Dean R."/>
            <person name="Schein J."/>
        </authorList>
    </citation>
    <scope>NUCLEOTIDE SEQUENCE</scope>
    <source>
        <strain>CRL 75-36-700-3</strain>
    </source>
</reference>
<sequence length="102" mass="11517">MSLVNPEWYQTNTACVNCQKIVEWCVYMYYNGVRVLVIRTPPGFVALDSVTATNITTKINKILISIDAKVDSHQIEINGIAQLPSKDLKIYTTQWLGSPIEK</sequence>
<dbReference type="AlphaFoldDB" id="E3L3Y9"/>
<dbReference type="Proteomes" id="UP000008783">
    <property type="component" value="Unassembled WGS sequence"/>
</dbReference>
<accession>E3L3Y9</accession>
<dbReference type="EMBL" id="DS178344">
    <property type="protein sequence ID" value="EFP91264.1"/>
    <property type="molecule type" value="Genomic_DNA"/>
</dbReference>
<gene>
    <name evidence="1" type="ORF">PGTG_17121</name>
</gene>
<dbReference type="VEuPathDB" id="FungiDB:PGTG_17121"/>
<name>E3L3Y9_PUCGT</name>
<dbReference type="InParanoid" id="E3L3Y9"/>
<evidence type="ECO:0000313" key="2">
    <source>
        <dbReference type="Proteomes" id="UP000008783"/>
    </source>
</evidence>
<reference evidence="2" key="2">
    <citation type="journal article" date="2011" name="Proc. Natl. Acad. Sci. U.S.A.">
        <title>Obligate biotrophy features unraveled by the genomic analysis of rust fungi.</title>
        <authorList>
            <person name="Duplessis S."/>
            <person name="Cuomo C.A."/>
            <person name="Lin Y.-C."/>
            <person name="Aerts A."/>
            <person name="Tisserant E."/>
            <person name="Veneault-Fourrey C."/>
            <person name="Joly D.L."/>
            <person name="Hacquard S."/>
            <person name="Amselem J."/>
            <person name="Cantarel B.L."/>
            <person name="Chiu R."/>
            <person name="Coutinho P.M."/>
            <person name="Feau N."/>
            <person name="Field M."/>
            <person name="Frey P."/>
            <person name="Gelhaye E."/>
            <person name="Goldberg J."/>
            <person name="Grabherr M.G."/>
            <person name="Kodira C.D."/>
            <person name="Kohler A."/>
            <person name="Kuees U."/>
            <person name="Lindquist E.A."/>
            <person name="Lucas S.M."/>
            <person name="Mago R."/>
            <person name="Mauceli E."/>
            <person name="Morin E."/>
            <person name="Murat C."/>
            <person name="Pangilinan J.L."/>
            <person name="Park R."/>
            <person name="Pearson M."/>
            <person name="Quesneville H."/>
            <person name="Rouhier N."/>
            <person name="Sakthikumar S."/>
            <person name="Salamov A.A."/>
            <person name="Schmutz J."/>
            <person name="Selles B."/>
            <person name="Shapiro H."/>
            <person name="Tanguay P."/>
            <person name="Tuskan G.A."/>
            <person name="Henrissat B."/>
            <person name="Van de Peer Y."/>
            <person name="Rouze P."/>
            <person name="Ellis J.G."/>
            <person name="Dodds P.N."/>
            <person name="Schein J.E."/>
            <person name="Zhong S."/>
            <person name="Hamelin R.C."/>
            <person name="Grigoriev I.V."/>
            <person name="Szabo L.J."/>
            <person name="Martin F."/>
        </authorList>
    </citation>
    <scope>NUCLEOTIDE SEQUENCE [LARGE SCALE GENOMIC DNA]</scope>
    <source>
        <strain evidence="2">CRL 75-36-700-3 / race SCCL</strain>
    </source>
</reference>